<dbReference type="InterPro" id="IPR047043">
    <property type="entry name" value="BipA_III"/>
</dbReference>
<dbReference type="NCBIfam" id="TIGR01394">
    <property type="entry name" value="TypA_BipA"/>
    <property type="match status" value="1"/>
</dbReference>
<comment type="catalytic activity">
    <reaction evidence="3 4">
        <text>GTP + H2O = GDP + phosphate + H(+)</text>
        <dbReference type="Rhea" id="RHEA:19669"/>
        <dbReference type="ChEBI" id="CHEBI:15377"/>
        <dbReference type="ChEBI" id="CHEBI:15378"/>
        <dbReference type="ChEBI" id="CHEBI:37565"/>
        <dbReference type="ChEBI" id="CHEBI:43474"/>
        <dbReference type="ChEBI" id="CHEBI:58189"/>
    </reaction>
</comment>
<dbReference type="CDD" id="cd03710">
    <property type="entry name" value="BipA_TypA_C"/>
    <property type="match status" value="1"/>
</dbReference>
<dbReference type="FunFam" id="3.40.50.300:FF:000055">
    <property type="entry name" value="GTP-binding protein TypA"/>
    <property type="match status" value="1"/>
</dbReference>
<dbReference type="CDD" id="cd03691">
    <property type="entry name" value="BipA_TypA_II"/>
    <property type="match status" value="1"/>
</dbReference>
<evidence type="ECO:0000259" key="5">
    <source>
        <dbReference type="PROSITE" id="PS51722"/>
    </source>
</evidence>
<dbReference type="InterPro" id="IPR047042">
    <property type="entry name" value="BipA_II"/>
</dbReference>
<keyword evidence="2 4" id="KW-0342">GTP-binding</keyword>
<dbReference type="InterPro" id="IPR035651">
    <property type="entry name" value="BipA_V"/>
</dbReference>
<dbReference type="SUPFAM" id="SSF52540">
    <property type="entry name" value="P-loop containing nucleoside triphosphate hydrolases"/>
    <property type="match status" value="1"/>
</dbReference>
<dbReference type="Pfam" id="PF03144">
    <property type="entry name" value="GTP_EFTU_D2"/>
    <property type="match status" value="1"/>
</dbReference>
<dbReference type="InterPro" id="IPR006298">
    <property type="entry name" value="BipA"/>
</dbReference>
<evidence type="ECO:0000256" key="3">
    <source>
        <dbReference type="ARBA" id="ARBA00048548"/>
    </source>
</evidence>
<dbReference type="Proteomes" id="UP000198995">
    <property type="component" value="Unassembled WGS sequence"/>
</dbReference>
<dbReference type="GO" id="GO:0010467">
    <property type="term" value="P:gene expression"/>
    <property type="evidence" value="ECO:0007669"/>
    <property type="project" value="UniProtKB-ARBA"/>
</dbReference>
<dbReference type="FunFam" id="2.40.50.250:FF:000001">
    <property type="entry name" value="GTP-binding protein TypA"/>
    <property type="match status" value="1"/>
</dbReference>
<evidence type="ECO:0000256" key="2">
    <source>
        <dbReference type="ARBA" id="ARBA00023134"/>
    </source>
</evidence>
<dbReference type="InterPro" id="IPR042116">
    <property type="entry name" value="TypA/BipA_C"/>
</dbReference>
<comment type="subunit">
    <text evidence="4">Monomer.</text>
</comment>
<sequence length="607" mass="67620">MRDENNIRNIAIIAHVDHGKTTLVDQLLRQSGTFRDNETVAERVMDKNDLEREKGITILAKNTSIDYQGVRMNIVDTPGHADFGGEVERIMTMVDGVILVVDAFEGCMPQTRFVLKKALAANLVPIVIINKMDKSFVRPAEVLDEVYDLFIDLNANEEQLDFPVLYAVGVKGICGTEPDLSATTDLKALLDQIVTTIPAPKGDRNASLQAQVTLMDYNEYVGKMGICTIKRGMLHLGDSVAIMNRQGDVRQVRVNKLYGFDGLKQVDIEEAGAGDIVAIGGLGEINVGETICDVNRLDPLPFIEIEEPTLEMRFLINNSPFAGQDGEPLTSRKLRERLLKECEADIALQVSDTDSADAFRVAGRGELHLAILIEKMRREGLEFQVSMPQVIYKEVDGVRCEPFEFVTLDIPEDYIGDVMNELNRRHGVMQQMMPRGSETRLEFIVPTRGLVGFRTQFLTLTHGYGIMNATYEDHRPFAGTFTTRDGGVLVVFETGVSTAYGLKAAEERGELFIGPGVNVYEGMVIGEANRSQDVPINVCKTKKLTNTRAAGKDDAIQLKGARSMSLEECIAFLAQDEYLEVTPQHLRLRKRFLRLADRQKYAKHADQ</sequence>
<dbReference type="OrthoDB" id="9804431at2"/>
<dbReference type="Gene3D" id="2.40.30.10">
    <property type="entry name" value="Translation factors"/>
    <property type="match status" value="1"/>
</dbReference>
<proteinExistence type="inferred from homology"/>
<dbReference type="GO" id="GO:0009409">
    <property type="term" value="P:response to cold"/>
    <property type="evidence" value="ECO:0007669"/>
    <property type="project" value="UniProtKB-ARBA"/>
</dbReference>
<dbReference type="GO" id="GO:1990904">
    <property type="term" value="C:ribonucleoprotein complex"/>
    <property type="evidence" value="ECO:0007669"/>
    <property type="project" value="TreeGrafter"/>
</dbReference>
<comment type="function">
    <text evidence="4">A 50S ribosomal subunit assembly protein with GTPase activity, required for 50S subunit assembly at low temperatures, may also play a role in translation. Binds GTP and analogs. Binds the 70S ribosome between the 30S and 50S subunits, in a similar position as ribosome-bound EF-G; it contacts a number of ribosomal proteins, both rRNAs and the A-site tRNA.</text>
</comment>
<dbReference type="STRING" id="2741.SAMN04489866_101244"/>
<dbReference type="CDD" id="cd01891">
    <property type="entry name" value="TypA_BipA"/>
    <property type="match status" value="1"/>
</dbReference>
<dbReference type="InterPro" id="IPR027417">
    <property type="entry name" value="P-loop_NTPase"/>
</dbReference>
<dbReference type="InterPro" id="IPR048876">
    <property type="entry name" value="BipA_C"/>
</dbReference>
<dbReference type="NCBIfam" id="TIGR00231">
    <property type="entry name" value="small_GTP"/>
    <property type="match status" value="1"/>
</dbReference>
<dbReference type="SMART" id="SM00838">
    <property type="entry name" value="EFG_C"/>
    <property type="match status" value="1"/>
</dbReference>
<dbReference type="PROSITE" id="PS00301">
    <property type="entry name" value="G_TR_1"/>
    <property type="match status" value="1"/>
</dbReference>
<dbReference type="EMBL" id="FNAF01000001">
    <property type="protein sequence ID" value="SDD12409.1"/>
    <property type="molecule type" value="Genomic_DNA"/>
</dbReference>
<keyword evidence="4" id="KW-0694">RNA-binding</keyword>
<evidence type="ECO:0000313" key="7">
    <source>
        <dbReference type="Proteomes" id="UP000198995"/>
    </source>
</evidence>
<comment type="caution">
    <text evidence="4">Lacks conserved residue(s) required for the propagation of feature annotation.</text>
</comment>
<dbReference type="CDD" id="cd16263">
    <property type="entry name" value="BipA_III"/>
    <property type="match status" value="1"/>
</dbReference>
<dbReference type="PANTHER" id="PTHR42908:SF8">
    <property type="entry name" value="TR-TYPE G DOMAIN-CONTAINING PROTEIN"/>
    <property type="match status" value="1"/>
</dbReference>
<dbReference type="PANTHER" id="PTHR42908">
    <property type="entry name" value="TRANSLATION ELONGATION FACTOR-RELATED"/>
    <property type="match status" value="1"/>
</dbReference>
<dbReference type="GO" id="GO:0005525">
    <property type="term" value="F:GTP binding"/>
    <property type="evidence" value="ECO:0007669"/>
    <property type="project" value="UniProtKB-UniRule"/>
</dbReference>
<dbReference type="InterPro" id="IPR004161">
    <property type="entry name" value="EFTu-like_2"/>
</dbReference>
<dbReference type="Pfam" id="PF21018">
    <property type="entry name" value="BipA_C"/>
    <property type="match status" value="1"/>
</dbReference>
<dbReference type="InterPro" id="IPR035647">
    <property type="entry name" value="EFG_III/V"/>
</dbReference>
<dbReference type="SUPFAM" id="SSF54980">
    <property type="entry name" value="EF-G C-terminal domain-like"/>
    <property type="match status" value="2"/>
</dbReference>
<keyword evidence="7" id="KW-1185">Reference proteome</keyword>
<dbReference type="InterPro" id="IPR009000">
    <property type="entry name" value="Transl_B-barrel_sf"/>
</dbReference>
<protein>
    <recommendedName>
        <fullName evidence="4">Large ribosomal subunit assembly factor BipA</fullName>
        <ecNumber evidence="4">3.6.5.-</ecNumber>
    </recommendedName>
    <alternativeName>
        <fullName evidence="4">GTP-binding protein BipA</fullName>
    </alternativeName>
</protein>
<keyword evidence="4" id="KW-0963">Cytoplasm</keyword>
<dbReference type="GO" id="GO:0003924">
    <property type="term" value="F:GTPase activity"/>
    <property type="evidence" value="ECO:0007669"/>
    <property type="project" value="UniProtKB-UniRule"/>
</dbReference>
<dbReference type="Gene3D" id="3.30.70.870">
    <property type="entry name" value="Elongation Factor G (Translational Gtpase), domain 3"/>
    <property type="match status" value="1"/>
</dbReference>
<dbReference type="InterPro" id="IPR005225">
    <property type="entry name" value="Small_GTP-bd"/>
</dbReference>
<keyword evidence="4" id="KW-0820">tRNA-binding</keyword>
<feature type="binding site" evidence="4">
    <location>
        <begin position="17"/>
        <end position="22"/>
    </location>
    <ligand>
        <name>GTP</name>
        <dbReference type="ChEBI" id="CHEBI:37565"/>
    </ligand>
</feature>
<dbReference type="PROSITE" id="PS51722">
    <property type="entry name" value="G_TR_2"/>
    <property type="match status" value="1"/>
</dbReference>
<dbReference type="Gene3D" id="2.40.50.250">
    <property type="entry name" value="bipa protein"/>
    <property type="match status" value="1"/>
</dbReference>
<evidence type="ECO:0000256" key="1">
    <source>
        <dbReference type="ARBA" id="ARBA00022741"/>
    </source>
</evidence>
<accession>A0A1G6S6E9</accession>
<dbReference type="GO" id="GO:0000027">
    <property type="term" value="P:ribosomal large subunit assembly"/>
    <property type="evidence" value="ECO:0007669"/>
    <property type="project" value="UniProtKB-UniRule"/>
</dbReference>
<reference evidence="6 7" key="1">
    <citation type="submission" date="2016-10" db="EMBL/GenBank/DDBJ databases">
        <authorList>
            <person name="de Groot N.N."/>
        </authorList>
    </citation>
    <scope>NUCLEOTIDE SEQUENCE [LARGE SCALE GENOMIC DNA]</scope>
    <source>
        <strain evidence="6 7">DSM 20475</strain>
    </source>
</reference>
<dbReference type="RefSeq" id="WP_091790924.1">
    <property type="nucleotide sequence ID" value="NZ_FNAF01000001.1"/>
</dbReference>
<dbReference type="FunFam" id="3.30.70.870:FF:000003">
    <property type="entry name" value="GTP-binding protein TypA"/>
    <property type="match status" value="1"/>
</dbReference>
<evidence type="ECO:0000313" key="6">
    <source>
        <dbReference type="EMBL" id="SDD12409.1"/>
    </source>
</evidence>
<dbReference type="GO" id="GO:0019843">
    <property type="term" value="F:rRNA binding"/>
    <property type="evidence" value="ECO:0007669"/>
    <property type="project" value="UniProtKB-KW"/>
</dbReference>
<dbReference type="AlphaFoldDB" id="A0A1G6S6E9"/>
<dbReference type="GO" id="GO:0005829">
    <property type="term" value="C:cytosol"/>
    <property type="evidence" value="ECO:0007669"/>
    <property type="project" value="TreeGrafter"/>
</dbReference>
<dbReference type="InterPro" id="IPR047041">
    <property type="entry name" value="BipA_GTP-bd_dom"/>
</dbReference>
<dbReference type="InterPro" id="IPR000795">
    <property type="entry name" value="T_Tr_GTP-bd_dom"/>
</dbReference>
<dbReference type="FunFam" id="3.30.70.240:FF:000002">
    <property type="entry name" value="GTP-binding protein TypA"/>
    <property type="match status" value="1"/>
</dbReference>
<keyword evidence="4" id="KW-0699">rRNA-binding</keyword>
<dbReference type="SUPFAM" id="SSF50447">
    <property type="entry name" value="Translation proteins"/>
    <property type="match status" value="1"/>
</dbReference>
<dbReference type="HAMAP" id="MF_00849">
    <property type="entry name" value="BipA"/>
    <property type="match status" value="1"/>
</dbReference>
<dbReference type="GO" id="GO:0043022">
    <property type="term" value="F:ribosome binding"/>
    <property type="evidence" value="ECO:0007669"/>
    <property type="project" value="UniProtKB-UniRule"/>
</dbReference>
<dbReference type="PRINTS" id="PR00315">
    <property type="entry name" value="ELONGATNFCT"/>
</dbReference>
<gene>
    <name evidence="4" type="primary">bipA</name>
    <name evidence="6" type="ORF">SAMN04489866_101244</name>
</gene>
<dbReference type="FunFam" id="2.40.30.10:FF:000016">
    <property type="entry name" value="GTP-binding protein TypA"/>
    <property type="match status" value="1"/>
</dbReference>
<evidence type="ECO:0000256" key="4">
    <source>
        <dbReference type="HAMAP-Rule" id="MF_00849"/>
    </source>
</evidence>
<comment type="subcellular location">
    <subcellularLocation>
        <location evidence="4">Cytoplasm</location>
    </subcellularLocation>
    <text evidence="4">Binds to ribosomes.</text>
</comment>
<dbReference type="Gene3D" id="3.30.70.240">
    <property type="match status" value="1"/>
</dbReference>
<name>A0A1G6S6E9_PEPNI</name>
<feature type="domain" description="Tr-type G" evidence="5">
    <location>
        <begin position="5"/>
        <end position="201"/>
    </location>
</feature>
<comment type="similarity">
    <text evidence="4">Belongs to the TRAFAC class translation factor GTPase superfamily. Classic translation factor GTPase family. BipA subfamily.</text>
</comment>
<dbReference type="InterPro" id="IPR031157">
    <property type="entry name" value="G_TR_CS"/>
</dbReference>
<keyword evidence="1 4" id="KW-0547">Nucleotide-binding</keyword>
<keyword evidence="4" id="KW-0378">Hydrolase</keyword>
<dbReference type="InterPro" id="IPR000640">
    <property type="entry name" value="EFG_V-like"/>
</dbReference>
<dbReference type="GO" id="GO:0000049">
    <property type="term" value="F:tRNA binding"/>
    <property type="evidence" value="ECO:0007669"/>
    <property type="project" value="UniProtKB-KW"/>
</dbReference>
<organism evidence="6 7">
    <name type="scientific">Peptococcus niger</name>
    <dbReference type="NCBI Taxonomy" id="2741"/>
    <lineage>
        <taxon>Bacteria</taxon>
        <taxon>Bacillati</taxon>
        <taxon>Bacillota</taxon>
        <taxon>Clostridia</taxon>
        <taxon>Eubacteriales</taxon>
        <taxon>Peptococcaceae</taxon>
        <taxon>Peptococcus</taxon>
    </lineage>
</organism>
<keyword evidence="4" id="KW-0690">Ribosome biogenesis</keyword>
<dbReference type="Gene3D" id="3.40.50.300">
    <property type="entry name" value="P-loop containing nucleotide triphosphate hydrolases"/>
    <property type="match status" value="1"/>
</dbReference>
<dbReference type="Pfam" id="PF00009">
    <property type="entry name" value="GTP_EFTU"/>
    <property type="match status" value="1"/>
</dbReference>
<dbReference type="EC" id="3.6.5.-" evidence="4"/>
<dbReference type="Pfam" id="PF00679">
    <property type="entry name" value="EFG_C"/>
    <property type="match status" value="1"/>
</dbReference>